<dbReference type="Proteomes" id="UP000705867">
    <property type="component" value="Unassembled WGS sequence"/>
</dbReference>
<dbReference type="Gene3D" id="3.40.50.2000">
    <property type="entry name" value="Glycogen Phosphorylase B"/>
    <property type="match status" value="2"/>
</dbReference>
<keyword evidence="1" id="KW-0175">Coiled coil</keyword>
<accession>A0A953M168</accession>
<reference evidence="4" key="2">
    <citation type="submission" date="2021-08" db="EMBL/GenBank/DDBJ databases">
        <authorList>
            <person name="Dalcin Martins P."/>
        </authorList>
    </citation>
    <scope>NUCLEOTIDE SEQUENCE</scope>
    <source>
        <strain evidence="4">MAG_39</strain>
    </source>
</reference>
<proteinExistence type="predicted"/>
<dbReference type="PANTHER" id="PTHR46401">
    <property type="entry name" value="GLYCOSYLTRANSFERASE WBBK-RELATED"/>
    <property type="match status" value="1"/>
</dbReference>
<keyword evidence="4" id="KW-0808">Transferase</keyword>
<gene>
    <name evidence="4" type="ORF">K8I29_02750</name>
</gene>
<dbReference type="SUPFAM" id="SSF53756">
    <property type="entry name" value="UDP-Glycosyltransferase/glycogen phosphorylase"/>
    <property type="match status" value="1"/>
</dbReference>
<dbReference type="AlphaFoldDB" id="A0A953M168"/>
<dbReference type="Pfam" id="PF00534">
    <property type="entry name" value="Glycos_transf_1"/>
    <property type="match status" value="1"/>
</dbReference>
<sequence length="346" mass="39779">MRKDGTLAPAAEEADRKKIWITWETQRRNESMSRRLNARLYRFDIKRNRLMRYGISLWKTLRVLVREKPALLFVQNPSLVLSLFGVSYGRLFGIPVVMDAHNAGVFPFEGQKGWANRLTHYLFRGAAFTIVSNDHLSDYVRQRGGRPVTLPDPLPEFGGQGGKRSLRGRVNVLFICSWAADEPYLEVIRAAELLKGDITIHITGKSRGKEGRTGRALPGNVVLTGYLSEEEFVGMLHSCDVVIDLTTREDCLVCGAYEATAAEKPLIVSDTKVLREFFCKGTLYTDNTHTNLAEKIREAVRNRERLQQEIRELKREQLADWEDRRREFERLLREKVEKKTGRGRER</sequence>
<dbReference type="InterPro" id="IPR028098">
    <property type="entry name" value="Glyco_trans_4-like_N"/>
</dbReference>
<dbReference type="EC" id="2.4.-.-" evidence="4"/>
<evidence type="ECO:0000256" key="1">
    <source>
        <dbReference type="SAM" id="Coils"/>
    </source>
</evidence>
<evidence type="ECO:0000313" key="4">
    <source>
        <dbReference type="EMBL" id="MBZ0155118.1"/>
    </source>
</evidence>
<evidence type="ECO:0000259" key="2">
    <source>
        <dbReference type="Pfam" id="PF00534"/>
    </source>
</evidence>
<feature type="coiled-coil region" evidence="1">
    <location>
        <begin position="289"/>
        <end position="338"/>
    </location>
</feature>
<reference evidence="4" key="1">
    <citation type="journal article" date="2021" name="bioRxiv">
        <title>Unraveling nitrogen, sulfur and carbon metabolic pathways and microbial community transcriptional responses to substrate deprivation and toxicity stresses in a bioreactor mimicking anoxic brackish coastal sediment conditions.</title>
        <authorList>
            <person name="Martins P.D."/>
            <person name="Echeveste M.J."/>
            <person name="Arshad A."/>
            <person name="Kurth J."/>
            <person name="Ouboter H."/>
            <person name="Jetten M.S.M."/>
            <person name="Welte C.U."/>
        </authorList>
    </citation>
    <scope>NUCLEOTIDE SEQUENCE</scope>
    <source>
        <strain evidence="4">MAG_39</strain>
    </source>
</reference>
<evidence type="ECO:0000313" key="5">
    <source>
        <dbReference type="Proteomes" id="UP000705867"/>
    </source>
</evidence>
<feature type="domain" description="Glycosyl transferase family 1" evidence="2">
    <location>
        <begin position="186"/>
        <end position="310"/>
    </location>
</feature>
<dbReference type="Pfam" id="PF13579">
    <property type="entry name" value="Glyco_trans_4_4"/>
    <property type="match status" value="1"/>
</dbReference>
<dbReference type="PANTHER" id="PTHR46401:SF8">
    <property type="entry name" value="BLL6006 PROTEIN"/>
    <property type="match status" value="1"/>
</dbReference>
<evidence type="ECO:0000259" key="3">
    <source>
        <dbReference type="Pfam" id="PF13579"/>
    </source>
</evidence>
<keyword evidence="4" id="KW-0328">Glycosyltransferase</keyword>
<protein>
    <submittedName>
        <fullName evidence="4">Glycosyltransferase</fullName>
        <ecNumber evidence="4">2.4.-.-</ecNumber>
    </submittedName>
</protein>
<dbReference type="InterPro" id="IPR001296">
    <property type="entry name" value="Glyco_trans_1"/>
</dbReference>
<organism evidence="4 5">
    <name type="scientific">Candidatus Nitrobium versatile</name>
    <dbReference type="NCBI Taxonomy" id="2884831"/>
    <lineage>
        <taxon>Bacteria</taxon>
        <taxon>Pseudomonadati</taxon>
        <taxon>Nitrospirota</taxon>
        <taxon>Nitrospiria</taxon>
        <taxon>Nitrospirales</taxon>
        <taxon>Nitrospiraceae</taxon>
        <taxon>Candidatus Nitrobium</taxon>
    </lineage>
</organism>
<name>A0A953M168_9BACT</name>
<dbReference type="GO" id="GO:0016757">
    <property type="term" value="F:glycosyltransferase activity"/>
    <property type="evidence" value="ECO:0007669"/>
    <property type="project" value="UniProtKB-KW"/>
</dbReference>
<feature type="domain" description="Glycosyltransferase subfamily 4-like N-terminal" evidence="3">
    <location>
        <begin position="32"/>
        <end position="148"/>
    </location>
</feature>
<dbReference type="EMBL" id="JAIOIV010000018">
    <property type="protein sequence ID" value="MBZ0155118.1"/>
    <property type="molecule type" value="Genomic_DNA"/>
</dbReference>
<comment type="caution">
    <text evidence="4">The sequence shown here is derived from an EMBL/GenBank/DDBJ whole genome shotgun (WGS) entry which is preliminary data.</text>
</comment>